<dbReference type="PROSITE" id="PS00138">
    <property type="entry name" value="SUBTILASE_SER"/>
    <property type="match status" value="1"/>
</dbReference>
<evidence type="ECO:0000256" key="9">
    <source>
        <dbReference type="SAM" id="SignalP"/>
    </source>
</evidence>
<keyword evidence="2" id="KW-0134">Cell wall</keyword>
<evidence type="ECO:0000256" key="3">
    <source>
        <dbReference type="ARBA" id="ARBA00022670"/>
    </source>
</evidence>
<keyword evidence="3 7" id="KW-0645">Protease</keyword>
<dbReference type="AlphaFoldDB" id="A0A220UPE3"/>
<dbReference type="SUPFAM" id="SSF52025">
    <property type="entry name" value="PA domain"/>
    <property type="match status" value="1"/>
</dbReference>
<keyword evidence="13" id="KW-1185">Reference proteome</keyword>
<dbReference type="EMBL" id="CP022358">
    <property type="protein sequence ID" value="ASK69533.1"/>
    <property type="molecule type" value="Genomic_DNA"/>
</dbReference>
<evidence type="ECO:0000256" key="7">
    <source>
        <dbReference type="PROSITE-ProRule" id="PRU01240"/>
    </source>
</evidence>
<dbReference type="PANTHER" id="PTHR43806:SF11">
    <property type="entry name" value="CEREVISIN-RELATED"/>
    <property type="match status" value="1"/>
</dbReference>
<dbReference type="PROSITE" id="PS51892">
    <property type="entry name" value="SUBTILASE"/>
    <property type="match status" value="1"/>
</dbReference>
<organism evidence="12 13">
    <name type="scientific">Shewanella bicestrii</name>
    <dbReference type="NCBI Taxonomy" id="2018305"/>
    <lineage>
        <taxon>Bacteria</taxon>
        <taxon>Pseudomonadati</taxon>
        <taxon>Pseudomonadota</taxon>
        <taxon>Gammaproteobacteria</taxon>
        <taxon>Alteromonadales</taxon>
        <taxon>Shewanellaceae</taxon>
        <taxon>Shewanella</taxon>
    </lineage>
</organism>
<evidence type="ECO:0000256" key="2">
    <source>
        <dbReference type="ARBA" id="ARBA00022512"/>
    </source>
</evidence>
<dbReference type="GO" id="GO:0006508">
    <property type="term" value="P:proteolysis"/>
    <property type="evidence" value="ECO:0007669"/>
    <property type="project" value="UniProtKB-KW"/>
</dbReference>
<dbReference type="InterPro" id="IPR003137">
    <property type="entry name" value="PA_domain"/>
</dbReference>
<evidence type="ECO:0000256" key="8">
    <source>
        <dbReference type="SAM" id="MobiDB-lite"/>
    </source>
</evidence>
<dbReference type="PANTHER" id="PTHR43806">
    <property type="entry name" value="PEPTIDASE S8"/>
    <property type="match status" value="1"/>
</dbReference>
<dbReference type="InterPro" id="IPR023828">
    <property type="entry name" value="Peptidase_S8_Ser-AS"/>
</dbReference>
<feature type="domain" description="PA" evidence="11">
    <location>
        <begin position="804"/>
        <end position="886"/>
    </location>
</feature>
<name>A0A220UPE3_9GAMM</name>
<dbReference type="CDD" id="cd07490">
    <property type="entry name" value="Peptidases_S8_6"/>
    <property type="match status" value="1"/>
</dbReference>
<evidence type="ECO:0000256" key="1">
    <source>
        <dbReference type="ARBA" id="ARBA00011073"/>
    </source>
</evidence>
<dbReference type="InterPro" id="IPR034190">
    <property type="entry name" value="Peptidase_S8_6"/>
</dbReference>
<feature type="active site" description="Charge relay system" evidence="6 7">
    <location>
        <position position="436"/>
    </location>
</feature>
<keyword evidence="5 7" id="KW-0720">Serine protease</keyword>
<evidence type="ECO:0000256" key="5">
    <source>
        <dbReference type="ARBA" id="ARBA00022825"/>
    </source>
</evidence>
<protein>
    <submittedName>
        <fullName evidence="12">Peptidase S8</fullName>
    </submittedName>
</protein>
<dbReference type="GO" id="GO:0004252">
    <property type="term" value="F:serine-type endopeptidase activity"/>
    <property type="evidence" value="ECO:0007669"/>
    <property type="project" value="UniProtKB-UniRule"/>
</dbReference>
<comment type="similarity">
    <text evidence="1 7">Belongs to the peptidase S8 family.</text>
</comment>
<evidence type="ECO:0000256" key="4">
    <source>
        <dbReference type="ARBA" id="ARBA00022801"/>
    </source>
</evidence>
<dbReference type="Gene3D" id="3.50.30.30">
    <property type="match status" value="1"/>
</dbReference>
<dbReference type="InterPro" id="IPR015500">
    <property type="entry name" value="Peptidase_S8_subtilisin-rel"/>
</dbReference>
<sequence>MKQLFKRSRIAATCLVAMGFTLSYSTLAEDNVALMEAQSGAVQFTLITGEVVTAVARADGSLSGIRLLGENGAEVITSLFQNQNGQYLITPKAQKWVESHTVDIELFNISKLHAAGYDDASTDKLPVIIEYRDGTLAGSAVPNPIEGATLTDEIELIDSAAFGISKQQAAKVWETLSTDDAVKSVWLDAVVHAHKDTTNGINALANLTPTVPLTGAYGNLAKAFNGQGVTVAVLDTGYDVQHGDLAGQVVQSKDFTYSSNGVDDLNGHGTHTAATIAGTGVESNGRWAGMAPGAKLLVGKVLTNSGSGSTSGILSGMQWAVAQGADVVSMSLGGSGTSCTGPLVDMVEALSDKALFVVSAGNSFTRETVGIPGCAPSALTVGAVDRDNHTASFSSRGPSPDGHSAKPDIASQGVDVVSAASGGFGATAYRALSGTSMSAPHVSGGAAIVMQARPELTPRQVKEVLTSSVVPTDAHVLEQGAGPMDVNRAVGQSIIAPPNMELGSFAYDQDIGVTEKTISLRNLSDKDISLKLKMSLIGEDGKTRMPATLAGLSVNSINVPANGSAEIPVWIDSSVALRSGAYGTITGRIEGTTTGKSNERITVPISFWIQPPQVNLSFSVTDMRGKAASSPSKVYLMNEEDDWGQAVTLRNGQASLSVPEGNYTIVANIMTYDNDSTTSGLVESATQMAVLDRKVSHDTQIEFDARNAEKLEFKASKPLAPQGYAFGFTYALDDNKVAKLAAMELAPDYVKDIYTWSQGHDDRFRSFVTTRAFAPETVLTMQNGEVLDYNKQGLALSFDGKGSAEVVPVGDAGYSTDWTQFDLTGRIALIGNPNYLTSYMVANALKYGAIGVIFYRPGQHGRYKGTISGTPRIPAVGISSEQGEALLAQIEAGNNIVSWSGTAAERTPYAYSINHITDGRINGGQVVLQEQKMQRIRASYHSQNDQRPIWTDMMAMTNSTGEFYSTGSSQMVMTPVVRDEYYTATSKNMWTNIVMPGIQLSTDGGYFDGPRMMTEGTVETTSWLKGPKAGSLLTNGGAIANRDTNTIDLSIVRFGDAAGHDGTGGYNSQSLYGLKVNGQSTYLDSGVFTLPDTNAQVELEVRSYARGVGNSSPVKDNLGSFYQGIYQFSTDSSKQGRQAVLTPKLDIPVAIDNTLAAGVPVEVKLSVVMDGAAQVDLSDVTLQYGYGQECSLAAISVSIYCPVSAKFAESAWKTAEVKWVNGEWVATIPNDSNAGNFVHLRVQMSDGSSEAKQTMMRVYMLK</sequence>
<evidence type="ECO:0000313" key="13">
    <source>
        <dbReference type="Proteomes" id="UP000198367"/>
    </source>
</evidence>
<dbReference type="Pfam" id="PF02225">
    <property type="entry name" value="PA"/>
    <property type="match status" value="1"/>
</dbReference>
<keyword evidence="9" id="KW-0732">Signal</keyword>
<dbReference type="Proteomes" id="UP000198367">
    <property type="component" value="Chromosome"/>
</dbReference>
<feature type="signal peptide" evidence="9">
    <location>
        <begin position="1"/>
        <end position="28"/>
    </location>
</feature>
<feature type="chain" id="PRO_5013279196" evidence="9">
    <location>
        <begin position="29"/>
        <end position="1262"/>
    </location>
</feature>
<dbReference type="InterPro" id="IPR036852">
    <property type="entry name" value="Peptidase_S8/S53_dom_sf"/>
</dbReference>
<gene>
    <name evidence="12" type="ORF">CF168_12020</name>
</gene>
<dbReference type="InterPro" id="IPR046450">
    <property type="entry name" value="PA_dom_sf"/>
</dbReference>
<evidence type="ECO:0000259" key="10">
    <source>
        <dbReference type="Pfam" id="PF00082"/>
    </source>
</evidence>
<keyword evidence="4 7" id="KW-0378">Hydrolase</keyword>
<feature type="active site" description="Charge relay system" evidence="6 7">
    <location>
        <position position="268"/>
    </location>
</feature>
<dbReference type="Pfam" id="PF00082">
    <property type="entry name" value="Peptidase_S8"/>
    <property type="match status" value="1"/>
</dbReference>
<feature type="active site" description="Charge relay system" evidence="6 7">
    <location>
        <position position="235"/>
    </location>
</feature>
<accession>A0A220UPE3</accession>
<evidence type="ECO:0000313" key="12">
    <source>
        <dbReference type="EMBL" id="ASK69533.1"/>
    </source>
</evidence>
<evidence type="ECO:0000259" key="11">
    <source>
        <dbReference type="Pfam" id="PF02225"/>
    </source>
</evidence>
<feature type="region of interest" description="Disordered" evidence="8">
    <location>
        <begin position="389"/>
        <end position="409"/>
    </location>
</feature>
<keyword evidence="2" id="KW-0964">Secreted</keyword>
<dbReference type="SUPFAM" id="SSF52743">
    <property type="entry name" value="Subtilisin-like"/>
    <property type="match status" value="1"/>
</dbReference>
<dbReference type="PRINTS" id="PR00723">
    <property type="entry name" value="SUBTILISIN"/>
</dbReference>
<dbReference type="KEGG" id="sbj:CF168_12020"/>
<dbReference type="InterPro" id="IPR050131">
    <property type="entry name" value="Peptidase_S8_subtilisin-like"/>
</dbReference>
<dbReference type="Gene3D" id="3.40.50.200">
    <property type="entry name" value="Peptidase S8/S53 domain"/>
    <property type="match status" value="1"/>
</dbReference>
<dbReference type="InterPro" id="IPR000209">
    <property type="entry name" value="Peptidase_S8/S53_dom"/>
</dbReference>
<feature type="domain" description="Peptidase S8/S53" evidence="10">
    <location>
        <begin position="226"/>
        <end position="476"/>
    </location>
</feature>
<dbReference type="RefSeq" id="WP_089067989.1">
    <property type="nucleotide sequence ID" value="NZ_CP022358.1"/>
</dbReference>
<proteinExistence type="inferred from homology"/>
<reference evidence="12 13" key="1">
    <citation type="submission" date="2017-07" db="EMBL/GenBank/DDBJ databases">
        <title>Phenotypical and genomic characterization of a clinical isolate of Shewanella bicestrii sp. nov. producing an extended-spectrum beta-lactamase and a new oxacillinase variant.</title>
        <authorList>
            <person name="Jousset A.B."/>
            <person name="Bonnin R.A."/>
            <person name="Girlich D."/>
            <person name="Dabos L."/>
            <person name="Potron A."/>
            <person name="Dortet L."/>
            <person name="Glaser P."/>
            <person name="Naas T."/>
        </authorList>
    </citation>
    <scope>NUCLEOTIDE SEQUENCE [LARGE SCALE GENOMIC DNA]</scope>
    <source>
        <strain evidence="12 13">JAB-1</strain>
    </source>
</reference>
<evidence type="ECO:0000256" key="6">
    <source>
        <dbReference type="PIRSR" id="PIRSR615500-1"/>
    </source>
</evidence>